<organism evidence="2 3">
    <name type="scientific">Echinococcus granulosus</name>
    <name type="common">Hydatid tapeworm</name>
    <dbReference type="NCBI Taxonomy" id="6210"/>
    <lineage>
        <taxon>Eukaryota</taxon>
        <taxon>Metazoa</taxon>
        <taxon>Spiralia</taxon>
        <taxon>Lophotrochozoa</taxon>
        <taxon>Platyhelminthes</taxon>
        <taxon>Cestoda</taxon>
        <taxon>Eucestoda</taxon>
        <taxon>Cyclophyllidea</taxon>
        <taxon>Taeniidae</taxon>
        <taxon>Echinococcus</taxon>
        <taxon>Echinococcus granulosus group</taxon>
    </lineage>
</organism>
<dbReference type="Proteomes" id="UP000019149">
    <property type="component" value="Unassembled WGS sequence"/>
</dbReference>
<keyword evidence="3" id="KW-1185">Reference proteome</keyword>
<evidence type="ECO:0000313" key="3">
    <source>
        <dbReference type="Proteomes" id="UP000019149"/>
    </source>
</evidence>
<protein>
    <submittedName>
        <fullName evidence="2">Uncharacterized protein</fullName>
    </submittedName>
</protein>
<feature type="compositionally biased region" description="Gly residues" evidence="1">
    <location>
        <begin position="90"/>
        <end position="116"/>
    </location>
</feature>
<accession>W6U8U7</accession>
<evidence type="ECO:0000256" key="1">
    <source>
        <dbReference type="SAM" id="MobiDB-lite"/>
    </source>
</evidence>
<dbReference type="EMBL" id="APAU02000075">
    <property type="protein sequence ID" value="EUB57768.1"/>
    <property type="molecule type" value="Genomic_DNA"/>
</dbReference>
<sequence length="143" mass="15914">MINYEQASVIFPPSHDNDTGFLIDHKKGGRLTIRGGSRLNGGEDGMEILETKFALKSKQNRESQNAKSENKRSIDRQRMPVMTHRLVIYGGRGGAGSSRSRIGGGDSRNGARGGGVHSRRFHSTGERKATRRYRQSLCRTNNR</sequence>
<dbReference type="CTD" id="36343051"/>
<feature type="region of interest" description="Disordered" evidence="1">
    <location>
        <begin position="56"/>
        <end position="143"/>
    </location>
</feature>
<proteinExistence type="predicted"/>
<dbReference type="RefSeq" id="XP_024348964.1">
    <property type="nucleotide sequence ID" value="XM_024496585.1"/>
</dbReference>
<name>W6U8U7_ECHGR</name>
<dbReference type="GeneID" id="36343051"/>
<dbReference type="KEGG" id="egl:EGR_07336"/>
<comment type="caution">
    <text evidence="2">The sequence shown here is derived from an EMBL/GenBank/DDBJ whole genome shotgun (WGS) entry which is preliminary data.</text>
</comment>
<reference evidence="2 3" key="1">
    <citation type="journal article" date="2013" name="Nat. Genet.">
        <title>The genome of the hydatid tapeworm Echinococcus granulosus.</title>
        <authorList>
            <person name="Zheng H."/>
            <person name="Zhang W."/>
            <person name="Zhang L."/>
            <person name="Zhang Z."/>
            <person name="Li J."/>
            <person name="Lu G."/>
            <person name="Zhu Y."/>
            <person name="Wang Y."/>
            <person name="Huang Y."/>
            <person name="Liu J."/>
            <person name="Kang H."/>
            <person name="Chen J."/>
            <person name="Wang L."/>
            <person name="Chen A."/>
            <person name="Yu S."/>
            <person name="Gao Z."/>
            <person name="Jin L."/>
            <person name="Gu W."/>
            <person name="Wang Z."/>
            <person name="Zhao L."/>
            <person name="Shi B."/>
            <person name="Wen H."/>
            <person name="Lin R."/>
            <person name="Jones M.K."/>
            <person name="Brejova B."/>
            <person name="Vinar T."/>
            <person name="Zhao G."/>
            <person name="McManus D.P."/>
            <person name="Chen Z."/>
            <person name="Zhou Y."/>
            <person name="Wang S."/>
        </authorList>
    </citation>
    <scope>NUCLEOTIDE SEQUENCE [LARGE SCALE GENOMIC DNA]</scope>
</reference>
<evidence type="ECO:0000313" key="2">
    <source>
        <dbReference type="EMBL" id="EUB57768.1"/>
    </source>
</evidence>
<feature type="compositionally biased region" description="Basic and acidic residues" evidence="1">
    <location>
        <begin position="68"/>
        <end position="78"/>
    </location>
</feature>
<gene>
    <name evidence="2" type="ORF">EGR_07336</name>
</gene>
<dbReference type="AlphaFoldDB" id="W6U8U7"/>